<dbReference type="Proteomes" id="UP000028681">
    <property type="component" value="Chromosome"/>
</dbReference>
<dbReference type="KEGG" id="ete:ETEE_3083"/>
<protein>
    <submittedName>
        <fullName evidence="1">Uncharacterized protein</fullName>
    </submittedName>
</protein>
<reference evidence="1 2" key="1">
    <citation type="journal article" date="2012" name="PLoS ONE">
        <title>Edwardsiella comparative phylogenomics reveal the new intra/inter-species taxonomic relationships, virulence evolution and niche adaptation mechanisms.</title>
        <authorList>
            <person name="Yang M."/>
            <person name="Lv Y."/>
            <person name="Xiao J."/>
            <person name="Wu H."/>
            <person name="Zheng H."/>
            <person name="Liu Q."/>
            <person name="Zhang Y."/>
            <person name="Wang Q."/>
        </authorList>
    </citation>
    <scope>NUCLEOTIDE SEQUENCE [LARGE SCALE GENOMIC DNA]</scope>
    <source>
        <strain evidence="2">080813</strain>
    </source>
</reference>
<name>A0A076LSA3_9GAMM</name>
<gene>
    <name evidence="1" type="ORF">ETEE_3083</name>
</gene>
<sequence>MLFLWSSSNFTTPSPCFYRRGLVFNQTIILKRKIIRALYEKAAESI</sequence>
<evidence type="ECO:0000313" key="1">
    <source>
        <dbReference type="EMBL" id="AIJ09512.1"/>
    </source>
</evidence>
<dbReference type="HOGENOM" id="CLU_3183044_0_0_6"/>
<organism evidence="1 2">
    <name type="scientific">Edwardsiella anguillarum ET080813</name>
    <dbReference type="NCBI Taxonomy" id="667120"/>
    <lineage>
        <taxon>Bacteria</taxon>
        <taxon>Pseudomonadati</taxon>
        <taxon>Pseudomonadota</taxon>
        <taxon>Gammaproteobacteria</taxon>
        <taxon>Enterobacterales</taxon>
        <taxon>Hafniaceae</taxon>
        <taxon>Edwardsiella</taxon>
    </lineage>
</organism>
<accession>A0A076LSA3</accession>
<evidence type="ECO:0000313" key="2">
    <source>
        <dbReference type="Proteomes" id="UP000028681"/>
    </source>
</evidence>
<dbReference type="AlphaFoldDB" id="A0A076LSA3"/>
<proteinExistence type="predicted"/>
<dbReference type="EMBL" id="CP006664">
    <property type="protein sequence ID" value="AIJ09512.1"/>
    <property type="molecule type" value="Genomic_DNA"/>
</dbReference>